<keyword evidence="2" id="KW-1185">Reference proteome</keyword>
<dbReference type="Proteomes" id="UP000573603">
    <property type="component" value="Unassembled WGS sequence"/>
</dbReference>
<protein>
    <submittedName>
        <fullName evidence="1">Uncharacterized protein</fullName>
    </submittedName>
</protein>
<dbReference type="AlphaFoldDB" id="A0A8H4ZR41"/>
<evidence type="ECO:0000313" key="1">
    <source>
        <dbReference type="EMBL" id="KAF5251233.1"/>
    </source>
</evidence>
<accession>A0A8H4ZR41</accession>
<gene>
    <name evidence="1" type="ORF">FANTH_3668</name>
</gene>
<dbReference type="Pfam" id="PF12311">
    <property type="entry name" value="DUF3632"/>
    <property type="match status" value="1"/>
</dbReference>
<comment type="caution">
    <text evidence="1">The sequence shown here is derived from an EMBL/GenBank/DDBJ whole genome shotgun (WGS) entry which is preliminary data.</text>
</comment>
<reference evidence="1 2" key="1">
    <citation type="journal article" date="2020" name="BMC Genomics">
        <title>Correction to: Identification and distribution of gene clusters required for synthesis of sphingolipid metabolism inhibitors in diverse species of the filamentous fungus Fusarium.</title>
        <authorList>
            <person name="Kim H.S."/>
            <person name="Lohmar J.M."/>
            <person name="Busman M."/>
            <person name="Brown D.W."/>
            <person name="Naumann T.A."/>
            <person name="Divon H.H."/>
            <person name="Lysoe E."/>
            <person name="Uhlig S."/>
            <person name="Proctor R.H."/>
        </authorList>
    </citation>
    <scope>NUCLEOTIDE SEQUENCE [LARGE SCALE GENOMIC DNA]</scope>
    <source>
        <strain evidence="1 2">NRRL 25214</strain>
    </source>
</reference>
<dbReference type="EMBL" id="JABEVY010000072">
    <property type="protein sequence ID" value="KAF5251233.1"/>
    <property type="molecule type" value="Genomic_DNA"/>
</dbReference>
<organism evidence="1 2">
    <name type="scientific">Fusarium anthophilum</name>
    <dbReference type="NCBI Taxonomy" id="48485"/>
    <lineage>
        <taxon>Eukaryota</taxon>
        <taxon>Fungi</taxon>
        <taxon>Dikarya</taxon>
        <taxon>Ascomycota</taxon>
        <taxon>Pezizomycotina</taxon>
        <taxon>Sordariomycetes</taxon>
        <taxon>Hypocreomycetidae</taxon>
        <taxon>Hypocreales</taxon>
        <taxon>Nectriaceae</taxon>
        <taxon>Fusarium</taxon>
        <taxon>Fusarium fujikuroi species complex</taxon>
    </lineage>
</organism>
<evidence type="ECO:0000313" key="2">
    <source>
        <dbReference type="Proteomes" id="UP000573603"/>
    </source>
</evidence>
<sequence length="307" mass="34733">MTDQTGSSDSSKWLKHIDGMIEEDEDEENEIDSEAIYYKIVRDMLISEENPDNAVSGAIQKFYDYYIAGFSGEDFGGREPPEYDAGGTLNSIADIVFELVAKIPFTDLKQNILSNFLIGIAKNAADSFDEKDPRFVCWSWGIQAAAVERWNACHIDAGRLDREGPAIDEAIDRWLSTTALIAKLFQADLLGAYGPLWLSNDFIRAFKTHTDGDYTKHPVRQAQILAVANYIFLAGEALAQDAKIASPERRYDLDAENWKLWASKLKEVSDTVDENVRWDLKEKTRKAYEKMIELYPEPFSSDQKTGE</sequence>
<proteinExistence type="predicted"/>
<dbReference type="InterPro" id="IPR022085">
    <property type="entry name" value="OpdG"/>
</dbReference>
<name>A0A8H4ZR41_9HYPO</name>